<organism evidence="2 3">
    <name type="scientific">Siculibacillus lacustris</name>
    <dbReference type="NCBI Taxonomy" id="1549641"/>
    <lineage>
        <taxon>Bacteria</taxon>
        <taxon>Pseudomonadati</taxon>
        <taxon>Pseudomonadota</taxon>
        <taxon>Alphaproteobacteria</taxon>
        <taxon>Hyphomicrobiales</taxon>
        <taxon>Ancalomicrobiaceae</taxon>
        <taxon>Siculibacillus</taxon>
    </lineage>
</organism>
<feature type="region of interest" description="Disordered" evidence="1">
    <location>
        <begin position="42"/>
        <end position="68"/>
    </location>
</feature>
<accession>A0A4Q9VXI9</accession>
<sequence length="68" mass="7571">MGDVLAFPPLPRPRTSRGAPPLAGAMGEVVFFTGVRIERWTALPPDRHDEPPGVVPPNPRRKHRRRAL</sequence>
<comment type="caution">
    <text evidence="2">The sequence shown here is derived from an EMBL/GenBank/DDBJ whole genome shotgun (WGS) entry which is preliminary data.</text>
</comment>
<dbReference type="RefSeq" id="WP_131305534.1">
    <property type="nucleotide sequence ID" value="NZ_SJFN01000002.1"/>
</dbReference>
<evidence type="ECO:0000313" key="3">
    <source>
        <dbReference type="Proteomes" id="UP000292781"/>
    </source>
</evidence>
<evidence type="ECO:0000256" key="1">
    <source>
        <dbReference type="SAM" id="MobiDB-lite"/>
    </source>
</evidence>
<dbReference type="AlphaFoldDB" id="A0A4Q9VXI9"/>
<evidence type="ECO:0000313" key="2">
    <source>
        <dbReference type="EMBL" id="TBW41001.1"/>
    </source>
</evidence>
<dbReference type="EMBL" id="SJFN01000002">
    <property type="protein sequence ID" value="TBW41001.1"/>
    <property type="molecule type" value="Genomic_DNA"/>
</dbReference>
<dbReference type="OrthoDB" id="8454392at2"/>
<feature type="compositionally biased region" description="Basic residues" evidence="1">
    <location>
        <begin position="59"/>
        <end position="68"/>
    </location>
</feature>
<name>A0A4Q9VXI9_9HYPH</name>
<proteinExistence type="predicted"/>
<reference evidence="2 3" key="1">
    <citation type="submission" date="2019-02" db="EMBL/GenBank/DDBJ databases">
        <title>Siculibacillus lacustris gen. nov., sp. nov., a new rosette-forming bacterium isolated from a freshwater crater lake (Lake St. Ana, Romania).</title>
        <authorList>
            <person name="Felfoldi T."/>
            <person name="Marton Z."/>
            <person name="Szabo A."/>
            <person name="Mentes A."/>
            <person name="Boka K."/>
            <person name="Marialigeti K."/>
            <person name="Mathe I."/>
            <person name="Koncz M."/>
            <person name="Schumann P."/>
            <person name="Toth E."/>
        </authorList>
    </citation>
    <scope>NUCLEOTIDE SEQUENCE [LARGE SCALE GENOMIC DNA]</scope>
    <source>
        <strain evidence="2 3">SA-279</strain>
    </source>
</reference>
<dbReference type="Proteomes" id="UP000292781">
    <property type="component" value="Unassembled WGS sequence"/>
</dbReference>
<protein>
    <submittedName>
        <fullName evidence="2">Uncharacterized protein</fullName>
    </submittedName>
</protein>
<gene>
    <name evidence="2" type="ORF">EYW49_02265</name>
</gene>
<keyword evidence="3" id="KW-1185">Reference proteome</keyword>
<feature type="region of interest" description="Disordered" evidence="1">
    <location>
        <begin position="1"/>
        <end position="22"/>
    </location>
</feature>